<dbReference type="InterPro" id="IPR000652">
    <property type="entry name" value="Triosephosphate_isomerase"/>
</dbReference>
<comment type="pathway">
    <text evidence="8 9">Carbohydrate biosynthesis; gluconeogenesis.</text>
</comment>
<dbReference type="HOGENOM" id="CLU_024251_2_3_4"/>
<reference evidence="10 11" key="2">
    <citation type="journal article" date="2011" name="J. Bacteriol.">
        <title>Genomes of three methylotrophs from a single niche uncover genetic and metabolic divergence of Methylophilaceae.</title>
        <authorList>
            <person name="Lapidus A."/>
            <person name="Clum A."/>
            <person name="Labutti K."/>
            <person name="Kaluzhnaya M.G."/>
            <person name="Lim S."/>
            <person name="Beck D.A."/>
            <person name="Glavina Del Rio T."/>
            <person name="Nolan M."/>
            <person name="Mavromatis K."/>
            <person name="Huntemann M."/>
            <person name="Lucas S."/>
            <person name="Lidstrom M.E."/>
            <person name="Ivanova N."/>
            <person name="Chistoserdova L."/>
        </authorList>
    </citation>
    <scope>NUCLEOTIDE SEQUENCE [LARGE SCALE GENOMIC DNA]</scope>
    <source>
        <strain evidence="10 11">301</strain>
    </source>
</reference>
<dbReference type="GO" id="GO:0046166">
    <property type="term" value="P:glyceraldehyde-3-phosphate biosynthetic process"/>
    <property type="evidence" value="ECO:0007669"/>
    <property type="project" value="TreeGrafter"/>
</dbReference>
<dbReference type="PANTHER" id="PTHR21139">
    <property type="entry name" value="TRIOSEPHOSPHATE ISOMERASE"/>
    <property type="match status" value="1"/>
</dbReference>
<dbReference type="EC" id="5.3.1.1" evidence="8 9"/>
<dbReference type="FunFam" id="3.20.20.70:FF:000016">
    <property type="entry name" value="Triosephosphate isomerase"/>
    <property type="match status" value="1"/>
</dbReference>
<dbReference type="GO" id="GO:0005829">
    <property type="term" value="C:cytosol"/>
    <property type="evidence" value="ECO:0007669"/>
    <property type="project" value="TreeGrafter"/>
</dbReference>
<comment type="similarity">
    <text evidence="3 8 9">Belongs to the triosephosphate isomerase family.</text>
</comment>
<keyword evidence="11" id="KW-1185">Reference proteome</keyword>
<feature type="binding site" evidence="8">
    <location>
        <begin position="9"/>
        <end position="11"/>
    </location>
    <ligand>
        <name>substrate</name>
    </ligand>
</feature>
<evidence type="ECO:0000256" key="5">
    <source>
        <dbReference type="ARBA" id="ARBA00022490"/>
    </source>
</evidence>
<evidence type="ECO:0000256" key="2">
    <source>
        <dbReference type="ARBA" id="ARBA00004939"/>
    </source>
</evidence>
<comment type="pathway">
    <text evidence="1 8 9">Carbohydrate degradation; glycolysis; D-glyceraldehyde 3-phosphate from glycerone phosphate: step 1/1.</text>
</comment>
<comment type="subunit">
    <text evidence="8 9">Homodimer.</text>
</comment>
<feature type="binding site" evidence="8">
    <location>
        <begin position="233"/>
        <end position="234"/>
    </location>
    <ligand>
        <name>substrate</name>
    </ligand>
</feature>
<keyword evidence="4 8" id="KW-0312">Gluconeogenesis</keyword>
<feature type="binding site" evidence="8">
    <location>
        <position position="212"/>
    </location>
    <ligand>
        <name>substrate</name>
    </ligand>
</feature>
<dbReference type="UniPathway" id="UPA00138"/>
<evidence type="ECO:0000256" key="9">
    <source>
        <dbReference type="RuleBase" id="RU363013"/>
    </source>
</evidence>
<evidence type="ECO:0000256" key="6">
    <source>
        <dbReference type="ARBA" id="ARBA00023152"/>
    </source>
</evidence>
<dbReference type="eggNOG" id="COG0149">
    <property type="taxonomic scope" value="Bacteria"/>
</dbReference>
<dbReference type="SUPFAM" id="SSF51351">
    <property type="entry name" value="Triosephosphate isomerase (TIM)"/>
    <property type="match status" value="1"/>
</dbReference>
<reference evidence="11" key="1">
    <citation type="submission" date="2010-05" db="EMBL/GenBank/DDBJ databases">
        <title>Complete sequence of Methylotenera sp. 301.</title>
        <authorList>
            <person name="Lucas S."/>
            <person name="Copeland A."/>
            <person name="Lapidus A."/>
            <person name="Cheng J.-F."/>
            <person name="Bruce D."/>
            <person name="Goodwin L."/>
            <person name="Pitluck S."/>
            <person name="Clum A."/>
            <person name="Land M."/>
            <person name="Hauser L."/>
            <person name="Kyrpides N."/>
            <person name="Ivanova N."/>
            <person name="Chistoservova L."/>
            <person name="Kalyuzhnaya M."/>
            <person name="Woyke T."/>
        </authorList>
    </citation>
    <scope>NUCLEOTIDE SEQUENCE [LARGE SCALE GENOMIC DNA]</scope>
    <source>
        <strain evidence="11">301</strain>
    </source>
</reference>
<feature type="binding site" evidence="8">
    <location>
        <position position="173"/>
    </location>
    <ligand>
        <name>substrate</name>
    </ligand>
</feature>
<dbReference type="HAMAP" id="MF_00147_B">
    <property type="entry name" value="TIM_B"/>
    <property type="match status" value="1"/>
</dbReference>
<keyword evidence="5 8" id="KW-0963">Cytoplasm</keyword>
<dbReference type="RefSeq" id="WP_013147733.1">
    <property type="nucleotide sequence ID" value="NC_014207.1"/>
</dbReference>
<dbReference type="GO" id="GO:0006096">
    <property type="term" value="P:glycolytic process"/>
    <property type="evidence" value="ECO:0007669"/>
    <property type="project" value="UniProtKB-UniRule"/>
</dbReference>
<dbReference type="InterPro" id="IPR035990">
    <property type="entry name" value="TIM_sf"/>
</dbReference>
<accession>D7DQ46</accession>
<dbReference type="InterPro" id="IPR020861">
    <property type="entry name" value="Triosephosphate_isomerase_AS"/>
</dbReference>
<dbReference type="PANTHER" id="PTHR21139:SF42">
    <property type="entry name" value="TRIOSEPHOSPHATE ISOMERASE"/>
    <property type="match status" value="1"/>
</dbReference>
<dbReference type="Gene3D" id="3.20.20.70">
    <property type="entry name" value="Aldolase class I"/>
    <property type="match status" value="1"/>
</dbReference>
<dbReference type="UniPathway" id="UPA00109">
    <property type="reaction ID" value="UER00189"/>
</dbReference>
<sequence length="255" mass="27519">MRRKLVVANRKMNGSLSSNKAFLEGLLAGTHDYPNADYSVCMPHPYLFQAEAMLKGSPITWGGQNMSRYESGAYTGSVSPGMIKEFGCEYVIIGHSERRQRGHDTDHSIGERFEVATKVGLKPIFCMGETLEEYEEGITDVVTIRQLNAVIAEIGVKGLANGVLAYEPVWAIGTGKAASPEHAQNILSFLRGHIELLDADIAESIRILYGGSVKADNAAKLFSMPDIDGGLVGGASLNTDEFVAICQAASNAYKN</sequence>
<dbReference type="EMBL" id="CP002056">
    <property type="protein sequence ID" value="ADI29417.1"/>
    <property type="molecule type" value="Genomic_DNA"/>
</dbReference>
<proteinExistence type="inferred from homology"/>
<dbReference type="AlphaFoldDB" id="D7DQ46"/>
<dbReference type="OrthoDB" id="9809429at2"/>
<dbReference type="GO" id="GO:0004807">
    <property type="term" value="F:triose-phosphate isomerase activity"/>
    <property type="evidence" value="ECO:0007669"/>
    <property type="project" value="UniProtKB-UniRule"/>
</dbReference>
<protein>
    <recommendedName>
        <fullName evidence="8 9">Triosephosphate isomerase</fullName>
        <shortName evidence="8">TIM</shortName>
        <shortName evidence="8">TPI</shortName>
        <ecNumber evidence="8 9">5.3.1.1</ecNumber>
    </recommendedName>
    <alternativeName>
        <fullName evidence="8">Triose-phosphate isomerase</fullName>
    </alternativeName>
</protein>
<name>D7DQ46_METV0</name>
<comment type="catalytic activity">
    <reaction evidence="8 9">
        <text>D-glyceraldehyde 3-phosphate = dihydroxyacetone phosphate</text>
        <dbReference type="Rhea" id="RHEA:18585"/>
        <dbReference type="ChEBI" id="CHEBI:57642"/>
        <dbReference type="ChEBI" id="CHEBI:59776"/>
        <dbReference type="EC" id="5.3.1.1"/>
    </reaction>
</comment>
<dbReference type="Pfam" id="PF00121">
    <property type="entry name" value="TIM"/>
    <property type="match status" value="1"/>
</dbReference>
<dbReference type="GO" id="GO:0019563">
    <property type="term" value="P:glycerol catabolic process"/>
    <property type="evidence" value="ECO:0007669"/>
    <property type="project" value="TreeGrafter"/>
</dbReference>
<evidence type="ECO:0000256" key="4">
    <source>
        <dbReference type="ARBA" id="ARBA00022432"/>
    </source>
</evidence>
<organism evidence="10 11">
    <name type="scientific">Methylotenera versatilis (strain 301)</name>
    <dbReference type="NCBI Taxonomy" id="666681"/>
    <lineage>
        <taxon>Bacteria</taxon>
        <taxon>Pseudomonadati</taxon>
        <taxon>Pseudomonadota</taxon>
        <taxon>Betaproteobacteria</taxon>
        <taxon>Nitrosomonadales</taxon>
        <taxon>Methylophilaceae</taxon>
        <taxon>Methylotenera</taxon>
    </lineage>
</organism>
<dbReference type="STRING" id="666681.M301_1033"/>
<evidence type="ECO:0000256" key="1">
    <source>
        <dbReference type="ARBA" id="ARBA00004680"/>
    </source>
</evidence>
<dbReference type="GO" id="GO:0006094">
    <property type="term" value="P:gluconeogenesis"/>
    <property type="evidence" value="ECO:0007669"/>
    <property type="project" value="UniProtKB-UniRule"/>
</dbReference>
<comment type="function">
    <text evidence="8">Involved in the gluconeogenesis. Catalyzes stereospecifically the conversion of dihydroxyacetone phosphate (DHAP) to D-glyceraldehyde-3-phosphate (G3P).</text>
</comment>
<feature type="active site" description="Proton acceptor" evidence="8">
    <location>
        <position position="167"/>
    </location>
</feature>
<dbReference type="CDD" id="cd00311">
    <property type="entry name" value="TIM"/>
    <property type="match status" value="1"/>
</dbReference>
<dbReference type="Proteomes" id="UP000000383">
    <property type="component" value="Chromosome"/>
</dbReference>
<dbReference type="InterPro" id="IPR013785">
    <property type="entry name" value="Aldolase_TIM"/>
</dbReference>
<dbReference type="PROSITE" id="PS00171">
    <property type="entry name" value="TIM_1"/>
    <property type="match status" value="1"/>
</dbReference>
<dbReference type="KEGG" id="meh:M301_1033"/>
<comment type="pathway">
    <text evidence="2">Carbohydrate metabolism; erythritol degradation.</text>
</comment>
<feature type="active site" description="Electrophile" evidence="8">
    <location>
        <position position="95"/>
    </location>
</feature>
<dbReference type="NCBIfam" id="TIGR00419">
    <property type="entry name" value="tim"/>
    <property type="match status" value="1"/>
</dbReference>
<keyword evidence="6 8" id="KW-0324">Glycolysis</keyword>
<dbReference type="PROSITE" id="PS51440">
    <property type="entry name" value="TIM_2"/>
    <property type="match status" value="1"/>
</dbReference>
<evidence type="ECO:0000256" key="8">
    <source>
        <dbReference type="HAMAP-Rule" id="MF_00147"/>
    </source>
</evidence>
<evidence type="ECO:0000256" key="7">
    <source>
        <dbReference type="ARBA" id="ARBA00023235"/>
    </source>
</evidence>
<keyword evidence="7 8" id="KW-0413">Isomerase</keyword>
<gene>
    <name evidence="8" type="primary">tpiA</name>
    <name evidence="10" type="ordered locus">M301_1033</name>
</gene>
<evidence type="ECO:0000313" key="11">
    <source>
        <dbReference type="Proteomes" id="UP000000383"/>
    </source>
</evidence>
<evidence type="ECO:0000313" key="10">
    <source>
        <dbReference type="EMBL" id="ADI29417.1"/>
    </source>
</evidence>
<comment type="subcellular location">
    <subcellularLocation>
        <location evidence="8 9">Cytoplasm</location>
    </subcellularLocation>
</comment>
<evidence type="ECO:0000256" key="3">
    <source>
        <dbReference type="ARBA" id="ARBA00007422"/>
    </source>
</evidence>
<dbReference type="InterPro" id="IPR022896">
    <property type="entry name" value="TrioseP_Isoase_bac/euk"/>
</dbReference>